<reference evidence="2 3" key="1">
    <citation type="submission" date="2023-07" db="EMBL/GenBank/DDBJ databases">
        <title>Genomic Encyclopedia of Type Strains, Phase IV (KMG-IV): sequencing the most valuable type-strain genomes for metagenomic binning, comparative biology and taxonomic classification.</title>
        <authorList>
            <person name="Goeker M."/>
        </authorList>
    </citation>
    <scope>NUCLEOTIDE SEQUENCE [LARGE SCALE GENOMIC DNA]</scope>
    <source>
        <strain evidence="2 3">DSM 19619</strain>
    </source>
</reference>
<dbReference type="EMBL" id="JAUSVX010000035">
    <property type="protein sequence ID" value="MDQ0475390.1"/>
    <property type="molecule type" value="Genomic_DNA"/>
</dbReference>
<proteinExistence type="predicted"/>
<dbReference type="InterPro" id="IPR036237">
    <property type="entry name" value="Xyl_isomerase-like_sf"/>
</dbReference>
<evidence type="ECO:0000259" key="1">
    <source>
        <dbReference type="Pfam" id="PF01261"/>
    </source>
</evidence>
<dbReference type="SUPFAM" id="SSF51658">
    <property type="entry name" value="Xylose isomerase-like"/>
    <property type="match status" value="1"/>
</dbReference>
<evidence type="ECO:0000313" key="2">
    <source>
        <dbReference type="EMBL" id="MDQ0475390.1"/>
    </source>
</evidence>
<keyword evidence="3" id="KW-1185">Reference proteome</keyword>
<accession>A0ABU0JM66</accession>
<dbReference type="PANTHER" id="PTHR12110:SF21">
    <property type="entry name" value="XYLOSE ISOMERASE-LIKE TIM BARREL DOMAIN-CONTAINING PROTEIN"/>
    <property type="match status" value="1"/>
</dbReference>
<dbReference type="RefSeq" id="WP_307286565.1">
    <property type="nucleotide sequence ID" value="NZ_JAUSVX010000035.1"/>
</dbReference>
<dbReference type="Gene3D" id="3.20.20.150">
    <property type="entry name" value="Divalent-metal-dependent TIM barrel enzymes"/>
    <property type="match status" value="1"/>
</dbReference>
<dbReference type="Proteomes" id="UP001242480">
    <property type="component" value="Unassembled WGS sequence"/>
</dbReference>
<sequence>MKYAFNTWAYGSFPSWLPSYPLDEVVRRLARIGYDGIEIGCAAPHAWPAYLPAARRAELRRLMQGEGLPAVSLLPAPGGGPGFNAASPVAEERQGTVAHYKEVVDLAADLGAGIVLYIAGWQVFGTGRRDAWAWSTQALTEIGRHARERGIIVAIEPTAADSNLVETADDALEMMRETGLPNVKVMFDTYHALYRNEVAADYIRQMGADLAHIHFADTDRGAPGDGTVDWTGVMQAVRDAGFAGHLTMEIGFHTRKADPDHYARRALAYCKAIEASLG</sequence>
<protein>
    <submittedName>
        <fullName evidence="2">Protein FrlC</fullName>
    </submittedName>
</protein>
<feature type="domain" description="Xylose isomerase-like TIM barrel" evidence="1">
    <location>
        <begin position="26"/>
        <end position="271"/>
    </location>
</feature>
<gene>
    <name evidence="2" type="ORF">QO011_008433</name>
</gene>
<dbReference type="InterPro" id="IPR013022">
    <property type="entry name" value="Xyl_isomerase-like_TIM-brl"/>
</dbReference>
<name>A0ABU0JM66_9HYPH</name>
<dbReference type="PANTHER" id="PTHR12110">
    <property type="entry name" value="HYDROXYPYRUVATE ISOMERASE"/>
    <property type="match status" value="1"/>
</dbReference>
<evidence type="ECO:0000313" key="3">
    <source>
        <dbReference type="Proteomes" id="UP001242480"/>
    </source>
</evidence>
<dbReference type="InterPro" id="IPR050312">
    <property type="entry name" value="IolE/XylAMocC-like"/>
</dbReference>
<organism evidence="2 3">
    <name type="scientific">Labrys wisconsinensis</name>
    <dbReference type="NCBI Taxonomy" id="425677"/>
    <lineage>
        <taxon>Bacteria</taxon>
        <taxon>Pseudomonadati</taxon>
        <taxon>Pseudomonadota</taxon>
        <taxon>Alphaproteobacteria</taxon>
        <taxon>Hyphomicrobiales</taxon>
        <taxon>Xanthobacteraceae</taxon>
        <taxon>Labrys</taxon>
    </lineage>
</organism>
<comment type="caution">
    <text evidence="2">The sequence shown here is derived from an EMBL/GenBank/DDBJ whole genome shotgun (WGS) entry which is preliminary data.</text>
</comment>
<dbReference type="Pfam" id="PF01261">
    <property type="entry name" value="AP_endonuc_2"/>
    <property type="match status" value="1"/>
</dbReference>